<name>A0A0F9T569_9ZZZZ</name>
<protein>
    <submittedName>
        <fullName evidence="1">Uncharacterized protein</fullName>
    </submittedName>
</protein>
<dbReference type="AlphaFoldDB" id="A0A0F9T569"/>
<gene>
    <name evidence="1" type="ORF">LCGC14_0392380</name>
</gene>
<comment type="caution">
    <text evidence="1">The sequence shown here is derived from an EMBL/GenBank/DDBJ whole genome shotgun (WGS) entry which is preliminary data.</text>
</comment>
<sequence>MANTDPFTEVYLKIIEVLFNDPDVVDVVRPGNFIKRASEQVDGLDFRRPKEDKLDGDLSEIDVIPAGGLVDLPNTSTGVVIQQNFEIITASATARLDINYFPLFFAIIRAFSRVGCQLGIPELVERIQLTNYTDDENLAEVLKGLEGWSSLLSVIVKMRIDRTALL</sequence>
<evidence type="ECO:0000313" key="1">
    <source>
        <dbReference type="EMBL" id="KKN74299.1"/>
    </source>
</evidence>
<dbReference type="EMBL" id="LAZR01000329">
    <property type="protein sequence ID" value="KKN74299.1"/>
    <property type="molecule type" value="Genomic_DNA"/>
</dbReference>
<accession>A0A0F9T569</accession>
<reference evidence="1" key="1">
    <citation type="journal article" date="2015" name="Nature">
        <title>Complex archaea that bridge the gap between prokaryotes and eukaryotes.</title>
        <authorList>
            <person name="Spang A."/>
            <person name="Saw J.H."/>
            <person name="Jorgensen S.L."/>
            <person name="Zaremba-Niedzwiedzka K."/>
            <person name="Martijn J."/>
            <person name="Lind A.E."/>
            <person name="van Eijk R."/>
            <person name="Schleper C."/>
            <person name="Guy L."/>
            <person name="Ettema T.J."/>
        </authorList>
    </citation>
    <scope>NUCLEOTIDE SEQUENCE</scope>
</reference>
<organism evidence="1">
    <name type="scientific">marine sediment metagenome</name>
    <dbReference type="NCBI Taxonomy" id="412755"/>
    <lineage>
        <taxon>unclassified sequences</taxon>
        <taxon>metagenomes</taxon>
        <taxon>ecological metagenomes</taxon>
    </lineage>
</organism>
<proteinExistence type="predicted"/>